<dbReference type="RefSeq" id="WP_238275428.1">
    <property type="nucleotide sequence ID" value="NZ_BPQL01000007.1"/>
</dbReference>
<dbReference type="Proteomes" id="UP001549145">
    <property type="component" value="Unassembled WGS sequence"/>
</dbReference>
<protein>
    <submittedName>
        <fullName evidence="1">Uncharacterized protein</fullName>
    </submittedName>
</protein>
<evidence type="ECO:0000313" key="2">
    <source>
        <dbReference type="Proteomes" id="UP001549145"/>
    </source>
</evidence>
<name>A0ABV2KZ28_9HYPH</name>
<accession>A0ABV2KZ28</accession>
<dbReference type="EMBL" id="JBEPMM010000001">
    <property type="protein sequence ID" value="MET3690820.1"/>
    <property type="molecule type" value="Genomic_DNA"/>
</dbReference>
<comment type="caution">
    <text evidence="1">The sequence shown here is derived from an EMBL/GenBank/DDBJ whole genome shotgun (WGS) entry which is preliminary data.</text>
</comment>
<organism evidence="1 2">
    <name type="scientific">Methylobacterium goesingense</name>
    <dbReference type="NCBI Taxonomy" id="243690"/>
    <lineage>
        <taxon>Bacteria</taxon>
        <taxon>Pseudomonadati</taxon>
        <taxon>Pseudomonadota</taxon>
        <taxon>Alphaproteobacteria</taxon>
        <taxon>Hyphomicrobiales</taxon>
        <taxon>Methylobacteriaceae</taxon>
        <taxon>Methylobacterium</taxon>
    </lineage>
</organism>
<keyword evidence="2" id="KW-1185">Reference proteome</keyword>
<sequence length="95" mass="10230">MADETDDPTTPARAFPPPWTVAERTGSFCVEDADGLAVAWTYFSDDADQRAASGLMSRAEAQRIAKAVAMVPEMRTIIRSLQDGLAEADAEGPRD</sequence>
<evidence type="ECO:0000313" key="1">
    <source>
        <dbReference type="EMBL" id="MET3690820.1"/>
    </source>
</evidence>
<reference evidence="1 2" key="1">
    <citation type="submission" date="2024-06" db="EMBL/GenBank/DDBJ databases">
        <title>Genomic Encyclopedia of Type Strains, Phase IV (KMG-IV): sequencing the most valuable type-strain genomes for metagenomic binning, comparative biology and taxonomic classification.</title>
        <authorList>
            <person name="Goeker M."/>
        </authorList>
    </citation>
    <scope>NUCLEOTIDE SEQUENCE [LARGE SCALE GENOMIC DNA]</scope>
    <source>
        <strain evidence="1 2">DSM 21331</strain>
    </source>
</reference>
<proteinExistence type="predicted"/>
<gene>
    <name evidence="1" type="ORF">ABID43_000339</name>
</gene>